<evidence type="ECO:0000259" key="7">
    <source>
        <dbReference type="PROSITE" id="PS51733"/>
    </source>
</evidence>
<dbReference type="InterPro" id="IPR004143">
    <property type="entry name" value="BPL_LPL_catalytic"/>
</dbReference>
<dbReference type="NCBIfam" id="TIGR00214">
    <property type="entry name" value="lipB"/>
    <property type="match status" value="1"/>
</dbReference>
<dbReference type="PROSITE" id="PS01313">
    <property type="entry name" value="LIPB"/>
    <property type="match status" value="1"/>
</dbReference>
<dbReference type="PANTHER" id="PTHR10993:SF7">
    <property type="entry name" value="LIPOYLTRANSFERASE 2, MITOCHONDRIAL-RELATED"/>
    <property type="match status" value="1"/>
</dbReference>
<accession>A0A316U6I0</accession>
<dbReference type="PANTHER" id="PTHR10993">
    <property type="entry name" value="OCTANOYLTRANSFERASE"/>
    <property type="match status" value="1"/>
</dbReference>
<keyword evidence="4" id="KW-0808">Transferase</keyword>
<dbReference type="InterPro" id="IPR020605">
    <property type="entry name" value="Octanoyltransferase_CS"/>
</dbReference>
<organism evidence="8 9">
    <name type="scientific">Pseudomicrostroma glucosiphilum</name>
    <dbReference type="NCBI Taxonomy" id="1684307"/>
    <lineage>
        <taxon>Eukaryota</taxon>
        <taxon>Fungi</taxon>
        <taxon>Dikarya</taxon>
        <taxon>Basidiomycota</taxon>
        <taxon>Ustilaginomycotina</taxon>
        <taxon>Exobasidiomycetes</taxon>
        <taxon>Microstromatales</taxon>
        <taxon>Microstromatales incertae sedis</taxon>
        <taxon>Pseudomicrostroma</taxon>
    </lineage>
</organism>
<gene>
    <name evidence="8" type="ORF">BCV69DRAFT_249555</name>
</gene>
<evidence type="ECO:0000313" key="9">
    <source>
        <dbReference type="Proteomes" id="UP000245942"/>
    </source>
</evidence>
<feature type="compositionally biased region" description="Basic and acidic residues" evidence="6">
    <location>
        <begin position="265"/>
        <end position="288"/>
    </location>
</feature>
<dbReference type="GeneID" id="37012076"/>
<dbReference type="GO" id="GO:0009249">
    <property type="term" value="P:protein lipoylation"/>
    <property type="evidence" value="ECO:0007669"/>
    <property type="project" value="InterPro"/>
</dbReference>
<dbReference type="EC" id="2.3.1.181" evidence="3"/>
<name>A0A316U6I0_9BASI</name>
<feature type="domain" description="BPL/LPL catalytic" evidence="7">
    <location>
        <begin position="86"/>
        <end position="296"/>
    </location>
</feature>
<keyword evidence="5" id="KW-0012">Acyltransferase</keyword>
<dbReference type="STRING" id="1684307.A0A316U6I0"/>
<feature type="region of interest" description="Disordered" evidence="6">
    <location>
        <begin position="36"/>
        <end position="58"/>
    </location>
</feature>
<evidence type="ECO:0000256" key="5">
    <source>
        <dbReference type="ARBA" id="ARBA00023315"/>
    </source>
</evidence>
<comment type="similarity">
    <text evidence="2">Belongs to the LipB family.</text>
</comment>
<evidence type="ECO:0000256" key="4">
    <source>
        <dbReference type="ARBA" id="ARBA00022679"/>
    </source>
</evidence>
<dbReference type="RefSeq" id="XP_025347594.1">
    <property type="nucleotide sequence ID" value="XM_025490342.1"/>
</dbReference>
<feature type="region of interest" description="Disordered" evidence="6">
    <location>
        <begin position="104"/>
        <end position="123"/>
    </location>
</feature>
<dbReference type="Gene3D" id="3.30.930.10">
    <property type="entry name" value="Bira Bifunctional Protein, Domain 2"/>
    <property type="match status" value="1"/>
</dbReference>
<evidence type="ECO:0000256" key="2">
    <source>
        <dbReference type="ARBA" id="ARBA00007907"/>
    </source>
</evidence>
<comment type="pathway">
    <text evidence="1">Protein modification; protein lipoylation via endogenous pathway; protein N(6)-(lipoyl)lysine from octanoyl-[acyl-carrier-protein]: step 1/2.</text>
</comment>
<protein>
    <recommendedName>
        <fullName evidence="3">lipoyl(octanoyl) transferase</fullName>
        <ecNumber evidence="3">2.3.1.181</ecNumber>
    </recommendedName>
</protein>
<dbReference type="Pfam" id="PF21948">
    <property type="entry name" value="LplA-B_cat"/>
    <property type="match status" value="1"/>
</dbReference>
<dbReference type="AlphaFoldDB" id="A0A316U6I0"/>
<dbReference type="PROSITE" id="PS51733">
    <property type="entry name" value="BPL_LPL_CATALYTIC"/>
    <property type="match status" value="1"/>
</dbReference>
<feature type="region of interest" description="Disordered" evidence="6">
    <location>
        <begin position="265"/>
        <end position="294"/>
    </location>
</feature>
<dbReference type="GO" id="GO:0033819">
    <property type="term" value="F:lipoyl(octanoyl) transferase activity"/>
    <property type="evidence" value="ECO:0007669"/>
    <property type="project" value="UniProtKB-EC"/>
</dbReference>
<dbReference type="InterPro" id="IPR045864">
    <property type="entry name" value="aa-tRNA-synth_II/BPL/LPL"/>
</dbReference>
<feature type="compositionally biased region" description="Low complexity" evidence="6">
    <location>
        <begin position="38"/>
        <end position="57"/>
    </location>
</feature>
<evidence type="ECO:0000256" key="6">
    <source>
        <dbReference type="SAM" id="MobiDB-lite"/>
    </source>
</evidence>
<dbReference type="InterPro" id="IPR000544">
    <property type="entry name" value="Octanoyltransferase"/>
</dbReference>
<reference evidence="8 9" key="1">
    <citation type="journal article" date="2018" name="Mol. Biol. Evol.">
        <title>Broad Genomic Sampling Reveals a Smut Pathogenic Ancestry of the Fungal Clade Ustilaginomycotina.</title>
        <authorList>
            <person name="Kijpornyongpan T."/>
            <person name="Mondo S.J."/>
            <person name="Barry K."/>
            <person name="Sandor L."/>
            <person name="Lee J."/>
            <person name="Lipzen A."/>
            <person name="Pangilinan J."/>
            <person name="LaButti K."/>
            <person name="Hainaut M."/>
            <person name="Henrissat B."/>
            <person name="Grigoriev I.V."/>
            <person name="Spatafora J.W."/>
            <person name="Aime M.C."/>
        </authorList>
    </citation>
    <scope>NUCLEOTIDE SEQUENCE [LARGE SCALE GENOMIC DNA]</scope>
    <source>
        <strain evidence="8 9">MCA 4718</strain>
    </source>
</reference>
<evidence type="ECO:0000256" key="3">
    <source>
        <dbReference type="ARBA" id="ARBA00012334"/>
    </source>
</evidence>
<keyword evidence="9" id="KW-1185">Reference proteome</keyword>
<dbReference type="EMBL" id="KZ819328">
    <property type="protein sequence ID" value="PWN20434.1"/>
    <property type="molecule type" value="Genomic_DNA"/>
</dbReference>
<evidence type="ECO:0000256" key="1">
    <source>
        <dbReference type="ARBA" id="ARBA00004821"/>
    </source>
</evidence>
<dbReference type="UniPathway" id="UPA00538">
    <property type="reaction ID" value="UER00592"/>
</dbReference>
<dbReference type="Proteomes" id="UP000245942">
    <property type="component" value="Unassembled WGS sequence"/>
</dbReference>
<evidence type="ECO:0000313" key="8">
    <source>
        <dbReference type="EMBL" id="PWN20434.1"/>
    </source>
</evidence>
<proteinExistence type="inferred from homology"/>
<sequence length="372" mass="40406">MASLRCSSLRKLVLQNSSKSSLPNYFSPGPSLARTFASSSSSSSTSTSPASSSSSSTLPPVYVSHIPYRVPYSLGLALQEAIYALRGEPEVLLLLEHTPVYTEGRRGAQDDGSTAAAEAQAELERQTGQRLRELGADYHVTKRGGLITYHGPGQLVGYPILRLSNMNLSNRCYVDRLQDSLSSLLQSHYTLPTVPPPDGNTGVWSTPDLKIVSIGVQVRHRISSHGFALNVSTEVLPWFRRIVACGIQGKGMTCMQSEMARRIGEEEMQRPDRGASEREGERMQEAGFEKGGGGVIKDGLEGRQEVGEAPLGPEAKMLTVQSVAPQVAKALGKTFKRELVQADEELLRYEADADGVLTRCWLQGKEVKAETV</sequence>
<dbReference type="OrthoDB" id="19908at2759"/>
<dbReference type="SUPFAM" id="SSF55681">
    <property type="entry name" value="Class II aaRS and biotin synthetases"/>
    <property type="match status" value="1"/>
</dbReference>